<accession>A0A224Y0C1</accession>
<dbReference type="AlphaFoldDB" id="A0A224Y0C1"/>
<sequence length="122" mass="14016">MKILHVLIMIKVIIKAIHFHRKLVRVHRLHRINNCLRTIPPLEHVAAKLPLRSTQTAPTVSSLLRRLTSFTQPFSRFSTFLLYFLCNRNILSVSRIFDETVSPACSATLRAPFPTIKQGETL</sequence>
<reference evidence="1" key="1">
    <citation type="journal article" date="2018" name="PLoS Negl. Trop. Dis.">
        <title>An insight into the salivary gland and fat body transcriptome of Panstrongylus lignarius (Hemiptera: Heteroptera), the main vector of Chagas disease in Peru.</title>
        <authorList>
            <person name="Nevoa J.C."/>
            <person name="Mendes M.T."/>
            <person name="da Silva M.V."/>
            <person name="Soares S.C."/>
            <person name="Oliveira C.J.F."/>
            <person name="Ribeiro J.M.C."/>
        </authorList>
    </citation>
    <scope>NUCLEOTIDE SEQUENCE</scope>
</reference>
<organism evidence="1">
    <name type="scientific">Panstrongylus lignarius</name>
    <dbReference type="NCBI Taxonomy" id="156445"/>
    <lineage>
        <taxon>Eukaryota</taxon>
        <taxon>Metazoa</taxon>
        <taxon>Ecdysozoa</taxon>
        <taxon>Arthropoda</taxon>
        <taxon>Hexapoda</taxon>
        <taxon>Insecta</taxon>
        <taxon>Pterygota</taxon>
        <taxon>Neoptera</taxon>
        <taxon>Paraneoptera</taxon>
        <taxon>Hemiptera</taxon>
        <taxon>Heteroptera</taxon>
        <taxon>Panheteroptera</taxon>
        <taxon>Cimicomorpha</taxon>
        <taxon>Reduviidae</taxon>
        <taxon>Triatominae</taxon>
        <taxon>Panstrongylus</taxon>
    </lineage>
</organism>
<protein>
    <submittedName>
        <fullName evidence="1">Putative secreted protein</fullName>
    </submittedName>
</protein>
<evidence type="ECO:0000313" key="1">
    <source>
        <dbReference type="EMBL" id="JAW14370.1"/>
    </source>
</evidence>
<proteinExistence type="predicted"/>
<dbReference type="EMBL" id="GFTR01002056">
    <property type="protein sequence ID" value="JAW14370.1"/>
    <property type="molecule type" value="Transcribed_RNA"/>
</dbReference>
<name>A0A224Y0C1_9HEMI</name>